<reference evidence="2" key="1">
    <citation type="submission" date="2021-10" db="EMBL/GenBank/DDBJ databases">
        <title>Collection of gut derived symbiotic bacterial strains cultured from healthy donors.</title>
        <authorList>
            <person name="Lin H."/>
            <person name="Littmann E."/>
            <person name="Claire K."/>
            <person name="Pamer E."/>
        </authorList>
    </citation>
    <scope>NUCLEOTIDE SEQUENCE</scope>
    <source>
        <strain evidence="2">MSK.7.16</strain>
    </source>
</reference>
<accession>A0AAW4U2S4</accession>
<dbReference type="RefSeq" id="WP_193526451.1">
    <property type="nucleotide sequence ID" value="NZ_JAJCGD010000026.1"/>
</dbReference>
<dbReference type="EMBL" id="JAJCGD010000026">
    <property type="protein sequence ID" value="MCB6828814.1"/>
    <property type="molecule type" value="Genomic_DNA"/>
</dbReference>
<dbReference type="SUPFAM" id="SSF52540">
    <property type="entry name" value="P-loop containing nucleoside triphosphate hydrolases"/>
    <property type="match status" value="1"/>
</dbReference>
<dbReference type="AlphaFoldDB" id="A0AAW4U2S4"/>
<evidence type="ECO:0000313" key="2">
    <source>
        <dbReference type="EMBL" id="MCB6828814.1"/>
    </source>
</evidence>
<dbReference type="InterPro" id="IPR027417">
    <property type="entry name" value="P-loop_NTPase"/>
</dbReference>
<dbReference type="InterPro" id="IPR050678">
    <property type="entry name" value="DNA_Partitioning_ATPase"/>
</dbReference>
<name>A0AAW4U2S4_9FIRM</name>
<dbReference type="PANTHER" id="PTHR13696:SF99">
    <property type="entry name" value="COBYRINIC ACID AC-DIAMIDE SYNTHASE"/>
    <property type="match status" value="1"/>
</dbReference>
<dbReference type="Gene3D" id="3.40.50.300">
    <property type="entry name" value="P-loop containing nucleotide triphosphate hydrolases"/>
    <property type="match status" value="1"/>
</dbReference>
<dbReference type="CDD" id="cd02042">
    <property type="entry name" value="ParAB_family"/>
    <property type="match status" value="1"/>
</dbReference>
<dbReference type="PANTHER" id="PTHR13696">
    <property type="entry name" value="P-LOOP CONTAINING NUCLEOSIDE TRIPHOSPHATE HYDROLASE"/>
    <property type="match status" value="1"/>
</dbReference>
<feature type="domain" description="AAA" evidence="1">
    <location>
        <begin position="3"/>
        <end position="179"/>
    </location>
</feature>
<protein>
    <submittedName>
        <fullName evidence="2">AAA family ATPase</fullName>
    </submittedName>
</protein>
<evidence type="ECO:0000259" key="1">
    <source>
        <dbReference type="Pfam" id="PF13614"/>
    </source>
</evidence>
<dbReference type="InterPro" id="IPR025669">
    <property type="entry name" value="AAA_dom"/>
</dbReference>
<comment type="caution">
    <text evidence="2">The sequence shown here is derived from an EMBL/GenBank/DDBJ whole genome shotgun (WGS) entry which is preliminary data.</text>
</comment>
<gene>
    <name evidence="2" type="ORF">LIY65_08930</name>
</gene>
<dbReference type="Proteomes" id="UP001198190">
    <property type="component" value="Unassembled WGS sequence"/>
</dbReference>
<proteinExistence type="predicted"/>
<evidence type="ECO:0000313" key="3">
    <source>
        <dbReference type="Proteomes" id="UP001198190"/>
    </source>
</evidence>
<organism evidence="2 3">
    <name type="scientific">Megamonas funiformis</name>
    <dbReference type="NCBI Taxonomy" id="437897"/>
    <lineage>
        <taxon>Bacteria</taxon>
        <taxon>Bacillati</taxon>
        <taxon>Bacillota</taxon>
        <taxon>Negativicutes</taxon>
        <taxon>Selenomonadales</taxon>
        <taxon>Selenomonadaceae</taxon>
        <taxon>Megamonas</taxon>
    </lineage>
</organism>
<sequence>MIIYSLINMKGGVGKTTISTNLAVEFAKKGLKVLFIDNDEQSNSSLFFDVVNKKMTLTDLYINPEISLKKISYDTQYENIKCIPAGLDLNDILTLYLSDDKYAYKNIDKRFILKNKLLEIEDEYDICIMDNHPGMTVATYNGLMAANKVLIITTTDIYAMQGLKAMLEYFSSIKEERKKDDIYYDESILDKSLNLEGCLVNKYIYNPNFTKRKEYNYLKTNIRMVPRNKMFLLDKAVIEHKAAVEIMPKSNFAKDIKRLANELIDNIIK</sequence>
<dbReference type="Pfam" id="PF13614">
    <property type="entry name" value="AAA_31"/>
    <property type="match status" value="1"/>
</dbReference>